<dbReference type="InterPro" id="IPR018247">
    <property type="entry name" value="EF_Hand_1_Ca_BS"/>
</dbReference>
<dbReference type="EMBL" id="JABBXH010000004">
    <property type="protein sequence ID" value="NMP32578.1"/>
    <property type="molecule type" value="Genomic_DNA"/>
</dbReference>
<feature type="domain" description="LTD" evidence="3">
    <location>
        <begin position="301"/>
        <end position="418"/>
    </location>
</feature>
<dbReference type="CDD" id="cd10283">
    <property type="entry name" value="MnuA_DNase1-like"/>
    <property type="match status" value="1"/>
</dbReference>
<dbReference type="PROSITE" id="PS51841">
    <property type="entry name" value="LTD"/>
    <property type="match status" value="2"/>
</dbReference>
<dbReference type="Gene3D" id="3.60.10.10">
    <property type="entry name" value="Endonuclease/exonuclease/phosphatase"/>
    <property type="match status" value="1"/>
</dbReference>
<protein>
    <submittedName>
        <fullName evidence="4">ExeM/NucH family extracellular endonuclease</fullName>
    </submittedName>
</protein>
<accession>A0A7Y0LDK2</accession>
<dbReference type="PANTHER" id="PTHR42834">
    <property type="entry name" value="ENDONUCLEASE/EXONUCLEASE/PHOSPHATASE FAMILY PROTEIN (AFU_ORTHOLOGUE AFUA_3G09210)"/>
    <property type="match status" value="1"/>
</dbReference>
<gene>
    <name evidence="4" type="ORF">HII17_13510</name>
</gene>
<dbReference type="Pfam" id="PF00932">
    <property type="entry name" value="LTD"/>
    <property type="match status" value="2"/>
</dbReference>
<organism evidence="4 5">
    <name type="scientific">Thalassotalea algicola</name>
    <dbReference type="NCBI Taxonomy" id="2716224"/>
    <lineage>
        <taxon>Bacteria</taxon>
        <taxon>Pseudomonadati</taxon>
        <taxon>Pseudomonadota</taxon>
        <taxon>Gammaproteobacteria</taxon>
        <taxon>Alteromonadales</taxon>
        <taxon>Colwelliaceae</taxon>
        <taxon>Thalassotalea</taxon>
    </lineage>
</organism>
<dbReference type="PANTHER" id="PTHR42834:SF1">
    <property type="entry name" value="ENDONUCLEASE_EXONUCLEASE_PHOSPHATASE FAMILY PROTEIN (AFU_ORTHOLOGUE AFUA_3G09210)"/>
    <property type="match status" value="1"/>
</dbReference>
<dbReference type="GO" id="GO:0004519">
    <property type="term" value="F:endonuclease activity"/>
    <property type="evidence" value="ECO:0007669"/>
    <property type="project" value="UniProtKB-KW"/>
</dbReference>
<feature type="compositionally biased region" description="Basic and acidic residues" evidence="2">
    <location>
        <begin position="179"/>
        <end position="191"/>
    </location>
</feature>
<dbReference type="InterPro" id="IPR044925">
    <property type="entry name" value="His-Me_finger_sf"/>
</dbReference>
<keyword evidence="4" id="KW-0255">Endonuclease</keyword>
<dbReference type="InterPro" id="IPR047971">
    <property type="entry name" value="ExeM-like"/>
</dbReference>
<dbReference type="SUPFAM" id="SSF56219">
    <property type="entry name" value="DNase I-like"/>
    <property type="match status" value="1"/>
</dbReference>
<feature type="region of interest" description="Disordered" evidence="2">
    <location>
        <begin position="160"/>
        <end position="191"/>
    </location>
</feature>
<reference evidence="4 5" key="1">
    <citation type="submission" date="2020-04" db="EMBL/GenBank/DDBJ databases">
        <title>Thalassotalea sp. M1531, isolated from the surface of marine red alga.</title>
        <authorList>
            <person name="Pang L."/>
            <person name="Lu D.-C."/>
        </authorList>
    </citation>
    <scope>NUCLEOTIDE SEQUENCE [LARGE SCALE GENOMIC DNA]</scope>
    <source>
        <strain evidence="4 5">M1531</strain>
    </source>
</reference>
<dbReference type="NCBIfam" id="NF033681">
    <property type="entry name" value="ExeM_NucH_DNase"/>
    <property type="match status" value="1"/>
</dbReference>
<dbReference type="InterPro" id="IPR007346">
    <property type="entry name" value="Endonuclease-I"/>
</dbReference>
<keyword evidence="4" id="KW-0378">Hydrolase</keyword>
<dbReference type="Proteomes" id="UP000568664">
    <property type="component" value="Unassembled WGS sequence"/>
</dbReference>
<feature type="region of interest" description="Disordered" evidence="2">
    <location>
        <begin position="283"/>
        <end position="311"/>
    </location>
</feature>
<dbReference type="InterPro" id="IPR036691">
    <property type="entry name" value="Endo/exonu/phosph_ase_sf"/>
</dbReference>
<keyword evidence="5" id="KW-1185">Reference proteome</keyword>
<dbReference type="PROSITE" id="PS00018">
    <property type="entry name" value="EF_HAND_1"/>
    <property type="match status" value="1"/>
</dbReference>
<evidence type="ECO:0000313" key="5">
    <source>
        <dbReference type="Proteomes" id="UP000568664"/>
    </source>
</evidence>
<evidence type="ECO:0000259" key="3">
    <source>
        <dbReference type="PROSITE" id="PS51841"/>
    </source>
</evidence>
<dbReference type="SUPFAM" id="SSF54060">
    <property type="entry name" value="His-Me finger endonucleases"/>
    <property type="match status" value="1"/>
</dbReference>
<dbReference type="RefSeq" id="WP_169075901.1">
    <property type="nucleotide sequence ID" value="NZ_JABBXH010000004.1"/>
</dbReference>
<dbReference type="CDD" id="cd04486">
    <property type="entry name" value="YhcR_OBF_like"/>
    <property type="match status" value="1"/>
</dbReference>
<comment type="caution">
    <text evidence="4">The sequence shown here is derived from an EMBL/GenBank/DDBJ whole genome shotgun (WGS) entry which is preliminary data.</text>
</comment>
<dbReference type="FunFam" id="3.60.10.10:FF:000072">
    <property type="entry name" value="Extracellular nuclease"/>
    <property type="match status" value="1"/>
</dbReference>
<name>A0A7Y0LDK2_9GAMM</name>
<dbReference type="SUPFAM" id="SSF63446">
    <property type="entry name" value="Type I dockerin domain"/>
    <property type="match status" value="1"/>
</dbReference>
<feature type="domain" description="LTD" evidence="3">
    <location>
        <begin position="470"/>
        <end position="586"/>
    </location>
</feature>
<evidence type="ECO:0000256" key="2">
    <source>
        <dbReference type="SAM" id="MobiDB-lite"/>
    </source>
</evidence>
<dbReference type="Gene3D" id="1.10.1330.10">
    <property type="entry name" value="Dockerin domain"/>
    <property type="match status" value="1"/>
</dbReference>
<dbReference type="InterPro" id="IPR036439">
    <property type="entry name" value="Dockerin_dom_sf"/>
</dbReference>
<evidence type="ECO:0000313" key="4">
    <source>
        <dbReference type="EMBL" id="NMP32578.1"/>
    </source>
</evidence>
<keyword evidence="4" id="KW-0540">Nuclease</keyword>
<dbReference type="Pfam" id="PF04231">
    <property type="entry name" value="Endonuclease_1"/>
    <property type="match status" value="1"/>
</dbReference>
<sequence length="1288" mass="139894">MKFRYALLTLSVFAGITEAETITDACFNCPELSTIADAASFDDSSYYAEVFSAITNSYSQAEIKERLMLAIKNNHKNLTYSEAWTALTETDEDPNNSENVLLLYKGTSIAKFSNGSGSQSSNPDNWNREHVWAKSHGFPSSSTEAYSDIHHLRPTDISVNSSRGNLDFDNSDSPLSEAPENRVDSDSFEPRNQVKGDVARMLFYMDTRYEGQDITPDLELVDRVTSVGEAKLGTLCRLIEWHKNDPIDEVEISRNNRIYEFQGNRNPFIDHPEWVDLLFSADTCANTEPPTPDPDPEPEPDPNPEPTPSAGSVFISEYIEGSSYNKAIELYNPSSDAINLADLNYVLVRYSNGSTSGTNIALEGVISANGTFVIANPQAVQDVLDNASQITGSLSHNGDDAYVLLKDGVTVDSFGRVGEDPGSQWGSDATKTKDNTLIRKASILVGDSNAADAFDPAQQWSGTSNNDFSNLGSHTIDSPEVFISEYIEGSSYNKAIEIYNPSSGSVDLSGANYILTRYSNGSSSGTDIMLTGTIAPKGTFVIANPSASQDILDQATQTSGSLSHNGDDAYVLYKNGEIIDSFGRVGEDPGSQWGSDTSKTKDNTLVRKPSVSIGDIEIDDAFEPSIEWQGLGNNATESLGSHTTSDVEPEEPISQLGQCFDDATLISAVQGDAASSPLAGENRVIEAIVTGVFPNLQGFYLQEELVDQDANETTSEGVFIYNDKNTVTPSVGDVVRVLGTIKEHYGNTQLSANEDILVCGTDSVTPTELSFPLASEDALESVEGMLVNINQTLTVTDNYSLSRYGEFTVATERLYNPTQVATPGEAANQVKTENALKKLLIDDGSTIQNADSVPYPAPELSAQNSLRVGSTVSNLQGVINYSFSKYRLHPTVSPSFVDSNPRTETPQLDEAGDLKVASFNVLNFFNGDGKGAGFPTSRGADSFEEFVRQRDKLITALLAMDADVVGLMELENDGFGEFSAISDLVSGLNDNTSDGQWAFVNLNAEQIGTDKITSGIIYRSDRVAEVGTASFTTAEPFHYGNRPPVVQTFNDLANNDKFTLVVTHLRSKGSCGSATGADVDLNDGQGCWNATRVNAVNALFNWLSSSPTGITESDYILLGDMNAYGMEDPISAIKAAGLSHIMQELHGNHTHSYIYQGESGSLDHAFASPSMRKKVKAITDWHINADEPNALDYNMEYKSEYQLSNFYANNVYRTSDHDPIVISLDMALRGDMDGDDDVDVFDMRALILAIQHHKEIDMSFDLNSDGIINMLDVRVLRTICTNKGCAPK</sequence>
<comment type="similarity">
    <text evidence="1">Belongs to the EndA/NucM nuclease family.</text>
</comment>
<dbReference type="InterPro" id="IPR001322">
    <property type="entry name" value="Lamin_tail_dom"/>
</dbReference>
<dbReference type="GO" id="GO:0000272">
    <property type="term" value="P:polysaccharide catabolic process"/>
    <property type="evidence" value="ECO:0007669"/>
    <property type="project" value="InterPro"/>
</dbReference>
<proteinExistence type="inferred from homology"/>
<evidence type="ECO:0000256" key="1">
    <source>
        <dbReference type="ARBA" id="ARBA00006429"/>
    </source>
</evidence>